<feature type="compositionally biased region" description="Pro residues" evidence="1">
    <location>
        <begin position="8"/>
        <end position="21"/>
    </location>
</feature>
<dbReference type="PANTHER" id="PTHR41795">
    <property type="entry name" value="EXOPOLYSACCHARIDE SYNTHESIS PROTEIN"/>
    <property type="match status" value="1"/>
</dbReference>
<dbReference type="PIRSF" id="PIRSF033239">
    <property type="entry name" value="ExoD"/>
    <property type="match status" value="1"/>
</dbReference>
<evidence type="ECO:0000256" key="2">
    <source>
        <dbReference type="SAM" id="Phobius"/>
    </source>
</evidence>
<dbReference type="InterPro" id="IPR010331">
    <property type="entry name" value="ExoD"/>
</dbReference>
<dbReference type="PANTHER" id="PTHR41795:SF1">
    <property type="entry name" value="EXOPOLYSACCHARIDE SYNTHESIS PROTEIN"/>
    <property type="match status" value="1"/>
</dbReference>
<keyword evidence="2" id="KW-0812">Transmembrane</keyword>
<reference evidence="3 4" key="1">
    <citation type="submission" date="2017-06" db="EMBL/GenBank/DDBJ databases">
        <authorList>
            <person name="Kim H.J."/>
            <person name="Triplett B.A."/>
        </authorList>
    </citation>
    <scope>NUCLEOTIDE SEQUENCE [LARGE SCALE GENOMIC DNA]</scope>
    <source>
        <strain evidence="3 4">DSM 11445</strain>
    </source>
</reference>
<feature type="region of interest" description="Disordered" evidence="1">
    <location>
        <begin position="1"/>
        <end position="21"/>
    </location>
</feature>
<sequence>MMTADPETTPPALPPAPPPARSPLSLGELLEAMRPGEGDTHVSVGDVLNRIGDQSFAAVILVPAIVLVSPISGIPGSPTIGALITMLVSIQALLGRRHLWLPGFLRRRGVSAKKMTKAIDWLSKPAGWMDRHSSGRLKLLSSRALRPFAFAAVTLIALSWPFLEILPFVTSFFAGAVAMMMFGVMTRDGIYLLAGYTQAGLVTLALISIWSGLI</sequence>
<feature type="transmembrane region" description="Helical" evidence="2">
    <location>
        <begin position="144"/>
        <end position="162"/>
    </location>
</feature>
<dbReference type="AlphaFoldDB" id="A0A239HJY4"/>
<dbReference type="RefSeq" id="WP_089278922.1">
    <property type="nucleotide sequence ID" value="NZ_FZON01000034.1"/>
</dbReference>
<dbReference type="Pfam" id="PF06055">
    <property type="entry name" value="ExoD"/>
    <property type="match status" value="1"/>
</dbReference>
<keyword evidence="2" id="KW-1133">Transmembrane helix</keyword>
<protein>
    <submittedName>
        <fullName evidence="3">Uncharacterized conserved protein</fullName>
    </submittedName>
</protein>
<dbReference type="OrthoDB" id="7949130at2"/>
<keyword evidence="2" id="KW-0472">Membrane</keyword>
<evidence type="ECO:0000313" key="3">
    <source>
        <dbReference type="EMBL" id="SNS81709.1"/>
    </source>
</evidence>
<feature type="transmembrane region" description="Helical" evidence="2">
    <location>
        <begin position="193"/>
        <end position="213"/>
    </location>
</feature>
<proteinExistence type="predicted"/>
<dbReference type="Proteomes" id="UP000198440">
    <property type="component" value="Unassembled WGS sequence"/>
</dbReference>
<evidence type="ECO:0000256" key="1">
    <source>
        <dbReference type="SAM" id="MobiDB-lite"/>
    </source>
</evidence>
<accession>A0A239HJY4</accession>
<organism evidence="3 4">
    <name type="scientific">Antarctobacter heliothermus</name>
    <dbReference type="NCBI Taxonomy" id="74033"/>
    <lineage>
        <taxon>Bacteria</taxon>
        <taxon>Pseudomonadati</taxon>
        <taxon>Pseudomonadota</taxon>
        <taxon>Alphaproteobacteria</taxon>
        <taxon>Rhodobacterales</taxon>
        <taxon>Roseobacteraceae</taxon>
        <taxon>Antarctobacter</taxon>
    </lineage>
</organism>
<feature type="transmembrane region" description="Helical" evidence="2">
    <location>
        <begin position="80"/>
        <end position="99"/>
    </location>
</feature>
<gene>
    <name evidence="3" type="ORF">SAMN04488078_103452</name>
</gene>
<dbReference type="EMBL" id="FZON01000034">
    <property type="protein sequence ID" value="SNS81709.1"/>
    <property type="molecule type" value="Genomic_DNA"/>
</dbReference>
<feature type="transmembrane region" description="Helical" evidence="2">
    <location>
        <begin position="56"/>
        <end position="74"/>
    </location>
</feature>
<name>A0A239HJY4_9RHOB</name>
<evidence type="ECO:0000313" key="4">
    <source>
        <dbReference type="Proteomes" id="UP000198440"/>
    </source>
</evidence>